<proteinExistence type="predicted"/>
<comment type="caution">
    <text evidence="2">The sequence shown here is derived from an EMBL/GenBank/DDBJ whole genome shotgun (WGS) entry which is preliminary data.</text>
</comment>
<sequence length="298" mass="33356">MLSKSNKRRRIAADACTTIICPLYDLLPEKMLEEVASFLAAPSRVLFAIAITPPSSISPYHMIMARSRPNVSRSSIAGNEWHTLDFGDVEKELAAKLSDDDISKVLLHIDAANKLKILRLTNCSNMTGAGLVSLSGSTSIELIDLSLVGAHQSPILDPKPPLDCDLVLTILDSIINQGRCQLKHLQFPHMWRGGDYDQFNEFLERYDEMDEMLGDGRDVFVTFGDMYFGIQDYTCSECTQYYSSGRDGEDGNALYFCNTCERYHCTQCSAMVECQTVRTFCVWIAYLILFVLAQVVPT</sequence>
<dbReference type="EMBL" id="JATAAI010000019">
    <property type="protein sequence ID" value="KAK1739007.1"/>
    <property type="molecule type" value="Genomic_DNA"/>
</dbReference>
<evidence type="ECO:0000256" key="1">
    <source>
        <dbReference type="SAM" id="Phobius"/>
    </source>
</evidence>
<dbReference type="AlphaFoldDB" id="A0AAD8Y3W9"/>
<accession>A0AAD8Y3W9</accession>
<feature type="transmembrane region" description="Helical" evidence="1">
    <location>
        <begin position="280"/>
        <end position="297"/>
    </location>
</feature>
<keyword evidence="1" id="KW-0472">Membrane</keyword>
<evidence type="ECO:0000313" key="2">
    <source>
        <dbReference type="EMBL" id="KAK1739007.1"/>
    </source>
</evidence>
<keyword evidence="3" id="KW-1185">Reference proteome</keyword>
<gene>
    <name evidence="2" type="ORF">QTG54_010323</name>
</gene>
<dbReference type="Proteomes" id="UP001224775">
    <property type="component" value="Unassembled WGS sequence"/>
</dbReference>
<keyword evidence="1" id="KW-0812">Transmembrane</keyword>
<name>A0AAD8Y3W9_9STRA</name>
<keyword evidence="1" id="KW-1133">Transmembrane helix</keyword>
<evidence type="ECO:0000313" key="3">
    <source>
        <dbReference type="Proteomes" id="UP001224775"/>
    </source>
</evidence>
<protein>
    <submittedName>
        <fullName evidence="2">Uncharacterized protein</fullName>
    </submittedName>
</protein>
<reference evidence="2" key="1">
    <citation type="submission" date="2023-06" db="EMBL/GenBank/DDBJ databases">
        <title>Survivors Of The Sea: Transcriptome response of Skeletonema marinoi to long-term dormancy.</title>
        <authorList>
            <person name="Pinder M.I.M."/>
            <person name="Kourtchenko O."/>
            <person name="Robertson E.K."/>
            <person name="Larsson T."/>
            <person name="Maumus F."/>
            <person name="Osuna-Cruz C.M."/>
            <person name="Vancaester E."/>
            <person name="Stenow R."/>
            <person name="Vandepoele K."/>
            <person name="Ploug H."/>
            <person name="Bruchert V."/>
            <person name="Godhe A."/>
            <person name="Topel M."/>
        </authorList>
    </citation>
    <scope>NUCLEOTIDE SEQUENCE</scope>
    <source>
        <strain evidence="2">R05AC</strain>
    </source>
</reference>
<organism evidence="2 3">
    <name type="scientific">Skeletonema marinoi</name>
    <dbReference type="NCBI Taxonomy" id="267567"/>
    <lineage>
        <taxon>Eukaryota</taxon>
        <taxon>Sar</taxon>
        <taxon>Stramenopiles</taxon>
        <taxon>Ochrophyta</taxon>
        <taxon>Bacillariophyta</taxon>
        <taxon>Coscinodiscophyceae</taxon>
        <taxon>Thalassiosirophycidae</taxon>
        <taxon>Thalassiosirales</taxon>
        <taxon>Skeletonemataceae</taxon>
        <taxon>Skeletonema</taxon>
        <taxon>Skeletonema marinoi-dohrnii complex</taxon>
    </lineage>
</organism>